<accession>A0ABX1RDX8</accession>
<keyword evidence="6" id="KW-1185">Reference proteome</keyword>
<reference evidence="5 6" key="1">
    <citation type="submission" date="2020-04" db="EMBL/GenBank/DDBJ databases">
        <authorList>
            <person name="Klaysubun C."/>
            <person name="Duangmal K."/>
            <person name="Lipun K."/>
        </authorList>
    </citation>
    <scope>NUCLEOTIDE SEQUENCE [LARGE SCALE GENOMIC DNA]</scope>
    <source>
        <strain evidence="5 6">JCM 11839</strain>
    </source>
</reference>
<dbReference type="InterPro" id="IPR016032">
    <property type="entry name" value="Sig_transdc_resp-reg_C-effctor"/>
</dbReference>
<dbReference type="PANTHER" id="PTHR44688">
    <property type="entry name" value="DNA-BINDING TRANSCRIPTIONAL ACTIVATOR DEVR_DOSR"/>
    <property type="match status" value="1"/>
</dbReference>
<keyword evidence="3" id="KW-0804">Transcription</keyword>
<dbReference type="CDD" id="cd06170">
    <property type="entry name" value="LuxR_C_like"/>
    <property type="match status" value="1"/>
</dbReference>
<keyword evidence="2" id="KW-0238">DNA-binding</keyword>
<evidence type="ECO:0000256" key="3">
    <source>
        <dbReference type="ARBA" id="ARBA00023163"/>
    </source>
</evidence>
<protein>
    <submittedName>
        <fullName evidence="5">Helix-turn-helix transcriptional regulator</fullName>
    </submittedName>
</protein>
<dbReference type="PRINTS" id="PR00038">
    <property type="entry name" value="HTHLUXR"/>
</dbReference>
<dbReference type="SUPFAM" id="SSF46894">
    <property type="entry name" value="C-terminal effector domain of the bipartite response regulators"/>
    <property type="match status" value="1"/>
</dbReference>
<evidence type="ECO:0000256" key="1">
    <source>
        <dbReference type="ARBA" id="ARBA00023015"/>
    </source>
</evidence>
<evidence type="ECO:0000313" key="6">
    <source>
        <dbReference type="Proteomes" id="UP001296706"/>
    </source>
</evidence>
<gene>
    <name evidence="5" type="ORF">HF577_16105</name>
</gene>
<keyword evidence="1" id="KW-0805">Transcription regulation</keyword>
<dbReference type="Proteomes" id="UP001296706">
    <property type="component" value="Unassembled WGS sequence"/>
</dbReference>
<dbReference type="EMBL" id="JAAXKY010000047">
    <property type="protein sequence ID" value="NMH78601.1"/>
    <property type="molecule type" value="Genomic_DNA"/>
</dbReference>
<evidence type="ECO:0000313" key="5">
    <source>
        <dbReference type="EMBL" id="NMH78601.1"/>
    </source>
</evidence>
<dbReference type="PANTHER" id="PTHR44688:SF16">
    <property type="entry name" value="DNA-BINDING TRANSCRIPTIONAL ACTIVATOR DEVR_DOSR"/>
    <property type="match status" value="1"/>
</dbReference>
<organism evidence="5 6">
    <name type="scientific">Pseudonocardia xinjiangensis</name>
    <dbReference type="NCBI Taxonomy" id="75289"/>
    <lineage>
        <taxon>Bacteria</taxon>
        <taxon>Bacillati</taxon>
        <taxon>Actinomycetota</taxon>
        <taxon>Actinomycetes</taxon>
        <taxon>Pseudonocardiales</taxon>
        <taxon>Pseudonocardiaceae</taxon>
        <taxon>Pseudonocardia</taxon>
    </lineage>
</organism>
<name>A0ABX1RDX8_9PSEU</name>
<comment type="caution">
    <text evidence="5">The sequence shown here is derived from an EMBL/GenBank/DDBJ whole genome shotgun (WGS) entry which is preliminary data.</text>
</comment>
<dbReference type="Pfam" id="PF00196">
    <property type="entry name" value="GerE"/>
    <property type="match status" value="1"/>
</dbReference>
<dbReference type="InterPro" id="IPR000792">
    <property type="entry name" value="Tscrpt_reg_LuxR_C"/>
</dbReference>
<evidence type="ECO:0000259" key="4">
    <source>
        <dbReference type="PROSITE" id="PS50043"/>
    </source>
</evidence>
<dbReference type="InterPro" id="IPR036388">
    <property type="entry name" value="WH-like_DNA-bd_sf"/>
</dbReference>
<proteinExistence type="predicted"/>
<dbReference type="Gene3D" id="1.10.10.10">
    <property type="entry name" value="Winged helix-like DNA-binding domain superfamily/Winged helix DNA-binding domain"/>
    <property type="match status" value="1"/>
</dbReference>
<sequence length="213" mass="22923">MFLADGECWGAVSMFRRGNRADFTHREAALVRALSRPVAAALRRACAHAAPVPLSGPAGPGVLVLDSAGRTFVANEAARHWMDEIGTLAPHEVATAARAGRGEEAYLRVRSRTGRWLSLWGSPVDGDPHGGASIVIQPTPASDITEMLMRMYGLTVREREVLEQVISGRSSREIAGALTISPNTVQDHVKSLFAKFDVRSRGQLVARALGSRC</sequence>
<dbReference type="PROSITE" id="PS00622">
    <property type="entry name" value="HTH_LUXR_1"/>
    <property type="match status" value="1"/>
</dbReference>
<feature type="domain" description="HTH luxR-type" evidence="4">
    <location>
        <begin position="154"/>
        <end position="212"/>
    </location>
</feature>
<evidence type="ECO:0000256" key="2">
    <source>
        <dbReference type="ARBA" id="ARBA00023125"/>
    </source>
</evidence>
<dbReference type="PROSITE" id="PS50043">
    <property type="entry name" value="HTH_LUXR_2"/>
    <property type="match status" value="1"/>
</dbReference>
<dbReference type="SMART" id="SM00421">
    <property type="entry name" value="HTH_LUXR"/>
    <property type="match status" value="1"/>
</dbReference>
<dbReference type="RefSeq" id="WP_169396669.1">
    <property type="nucleotide sequence ID" value="NZ_BAAAJH010000043.1"/>
</dbReference>